<name>A0AAD6XM76_9AGAR</name>
<evidence type="ECO:0000313" key="3">
    <source>
        <dbReference type="Proteomes" id="UP001222325"/>
    </source>
</evidence>
<comment type="caution">
    <text evidence="2">The sequence shown here is derived from an EMBL/GenBank/DDBJ whole genome shotgun (WGS) entry which is preliminary data.</text>
</comment>
<reference evidence="2" key="1">
    <citation type="submission" date="2023-03" db="EMBL/GenBank/DDBJ databases">
        <title>Massive genome expansion in bonnet fungi (Mycena s.s.) driven by repeated elements and novel gene families across ecological guilds.</title>
        <authorList>
            <consortium name="Lawrence Berkeley National Laboratory"/>
            <person name="Harder C.B."/>
            <person name="Miyauchi S."/>
            <person name="Viragh M."/>
            <person name="Kuo A."/>
            <person name="Thoen E."/>
            <person name="Andreopoulos B."/>
            <person name="Lu D."/>
            <person name="Skrede I."/>
            <person name="Drula E."/>
            <person name="Henrissat B."/>
            <person name="Morin E."/>
            <person name="Kohler A."/>
            <person name="Barry K."/>
            <person name="LaButti K."/>
            <person name="Morin E."/>
            <person name="Salamov A."/>
            <person name="Lipzen A."/>
            <person name="Mereny Z."/>
            <person name="Hegedus B."/>
            <person name="Baldrian P."/>
            <person name="Stursova M."/>
            <person name="Weitz H."/>
            <person name="Taylor A."/>
            <person name="Grigoriev I.V."/>
            <person name="Nagy L.G."/>
            <person name="Martin F."/>
            <person name="Kauserud H."/>
        </authorList>
    </citation>
    <scope>NUCLEOTIDE SEQUENCE</scope>
    <source>
        <strain evidence="2">CBHHK173m</strain>
    </source>
</reference>
<keyword evidence="1" id="KW-0175">Coiled coil</keyword>
<sequence length="474" mass="51426">MESPCPRCGCSPAPEADPADRGQLRLRLAQLNSLIASLSAEHERLLAQSDSIVYPVLSLPPEVVSLIFIRCIPSGSPVYPSPIEAPLLLTQICRQWREIAIDTPELWQSIALLDTRSVEVFNSWILRSGSLPLTFSLNCVDPIHAASLLDVCLPHVRRWQDVELALPAGVLRRLDDDFPLLMLRNISLLLRGPFSQDGNLTTTQPITMSNAPLLCSANVATYPDVALELPWTQLTSLTLGRLDPGDCFAILQRCPLLTTLDISITGAATEAESLPLLTLPLLESFTFPSDLSTALPRLRFPRLAHIHIRETVVFGAAHAGALQTLLTHVPAPVARLALTLKYPASPTLEHCLAAVPASLPTLALHCGNAATIAPLLAVLQRPGVLPALARLRIAGGRVFDGDYAEIAAMLRARLGTLHEFVLVVETYGRAEAARDVPRIRAMPRFRALAADGLRMRIEQPVYPVLTALDQGVGT</sequence>
<evidence type="ECO:0008006" key="4">
    <source>
        <dbReference type="Google" id="ProtNLM"/>
    </source>
</evidence>
<organism evidence="2 3">
    <name type="scientific">Mycena belliarum</name>
    <dbReference type="NCBI Taxonomy" id="1033014"/>
    <lineage>
        <taxon>Eukaryota</taxon>
        <taxon>Fungi</taxon>
        <taxon>Dikarya</taxon>
        <taxon>Basidiomycota</taxon>
        <taxon>Agaricomycotina</taxon>
        <taxon>Agaricomycetes</taxon>
        <taxon>Agaricomycetidae</taxon>
        <taxon>Agaricales</taxon>
        <taxon>Marasmiineae</taxon>
        <taxon>Mycenaceae</taxon>
        <taxon>Mycena</taxon>
    </lineage>
</organism>
<dbReference type="Proteomes" id="UP001222325">
    <property type="component" value="Unassembled WGS sequence"/>
</dbReference>
<dbReference type="EMBL" id="JARJCN010000052">
    <property type="protein sequence ID" value="KAJ7080940.1"/>
    <property type="molecule type" value="Genomic_DNA"/>
</dbReference>
<feature type="coiled-coil region" evidence="1">
    <location>
        <begin position="21"/>
        <end position="48"/>
    </location>
</feature>
<evidence type="ECO:0000313" key="2">
    <source>
        <dbReference type="EMBL" id="KAJ7080940.1"/>
    </source>
</evidence>
<dbReference type="Gene3D" id="1.20.1280.50">
    <property type="match status" value="1"/>
</dbReference>
<gene>
    <name evidence="2" type="ORF">B0H15DRAFT_855580</name>
</gene>
<keyword evidence="3" id="KW-1185">Reference proteome</keyword>
<evidence type="ECO:0000256" key="1">
    <source>
        <dbReference type="SAM" id="Coils"/>
    </source>
</evidence>
<protein>
    <recommendedName>
        <fullName evidence="4">F-box domain-containing protein</fullName>
    </recommendedName>
</protein>
<dbReference type="AlphaFoldDB" id="A0AAD6XM76"/>
<accession>A0AAD6XM76</accession>
<proteinExistence type="predicted"/>